<evidence type="ECO:0000313" key="13">
    <source>
        <dbReference type="EMBL" id="CCA69186.1"/>
    </source>
</evidence>
<dbReference type="HOGENOM" id="CLU_025152_2_1_1"/>
<feature type="binding site" evidence="10">
    <location>
        <position position="493"/>
    </location>
    <ligand>
        <name>ATP</name>
        <dbReference type="ChEBI" id="CHEBI:30616"/>
    </ligand>
</feature>
<feature type="binding site" evidence="10">
    <location>
        <position position="356"/>
    </location>
    <ligand>
        <name>ATP</name>
        <dbReference type="ChEBI" id="CHEBI:30616"/>
    </ligand>
</feature>
<reference evidence="13 14" key="1">
    <citation type="journal article" date="2011" name="PLoS Pathog.">
        <title>Endophytic Life Strategies Decoded by Genome and Transcriptome Analyses of the Mutualistic Root Symbiont Piriformospora indica.</title>
        <authorList>
            <person name="Zuccaro A."/>
            <person name="Lahrmann U."/>
            <person name="Guldener U."/>
            <person name="Langen G."/>
            <person name="Pfiffi S."/>
            <person name="Biedenkopf D."/>
            <person name="Wong P."/>
            <person name="Samans B."/>
            <person name="Grimm C."/>
            <person name="Basiewicz M."/>
            <person name="Murat C."/>
            <person name="Martin F."/>
            <person name="Kogel K.H."/>
        </authorList>
    </citation>
    <scope>NUCLEOTIDE SEQUENCE [LARGE SCALE GENOMIC DNA]</scope>
    <source>
        <strain evidence="13 14">DSM 11827</strain>
    </source>
</reference>
<feature type="binding site" evidence="10">
    <location>
        <begin position="465"/>
        <end position="468"/>
    </location>
    <ligand>
        <name>ATP</name>
        <dbReference type="ChEBI" id="CHEBI:30616"/>
    </ligand>
</feature>
<feature type="binding site" evidence="11">
    <location>
        <position position="436"/>
    </location>
    <ligand>
        <name>Mg(2+)</name>
        <dbReference type="ChEBI" id="CHEBI:18420"/>
    </ligand>
</feature>
<evidence type="ECO:0000256" key="1">
    <source>
        <dbReference type="ARBA" id="ARBA00004965"/>
    </source>
</evidence>
<dbReference type="InterPro" id="IPR014709">
    <property type="entry name" value="Glutathione_synthase_C_euk"/>
</dbReference>
<feature type="binding site" evidence="10">
    <location>
        <position position="252"/>
    </location>
    <ligand>
        <name>substrate</name>
    </ligand>
</feature>
<comment type="similarity">
    <text evidence="2 9">Belongs to the eukaryotic GSH synthase family.</text>
</comment>
<dbReference type="PIRSF" id="PIRSF001558">
    <property type="entry name" value="GSHase"/>
    <property type="match status" value="1"/>
</dbReference>
<dbReference type="Gene3D" id="3.30.1490.50">
    <property type="match status" value="1"/>
</dbReference>
<evidence type="ECO:0000256" key="5">
    <source>
        <dbReference type="ARBA" id="ARBA00022723"/>
    </source>
</evidence>
<keyword evidence="14" id="KW-1185">Reference proteome</keyword>
<dbReference type="InterPro" id="IPR014042">
    <property type="entry name" value="Glutathione_synthase_a-hlx"/>
</dbReference>
<keyword evidence="3 9" id="KW-0436">Ligase</keyword>
<evidence type="ECO:0000256" key="10">
    <source>
        <dbReference type="PIRSR" id="PIRSR001558-1"/>
    </source>
</evidence>
<dbReference type="GO" id="GO:0004363">
    <property type="term" value="F:glutathione synthase activity"/>
    <property type="evidence" value="ECO:0007669"/>
    <property type="project" value="UniProtKB-UniRule"/>
</dbReference>
<evidence type="ECO:0000256" key="7">
    <source>
        <dbReference type="ARBA" id="ARBA00022840"/>
    </source>
</evidence>
<evidence type="ECO:0000256" key="6">
    <source>
        <dbReference type="ARBA" id="ARBA00022741"/>
    </source>
</evidence>
<dbReference type="GO" id="GO:0005524">
    <property type="term" value="F:ATP binding"/>
    <property type="evidence" value="ECO:0007669"/>
    <property type="project" value="UniProtKB-UniRule"/>
</dbReference>
<comment type="caution">
    <text evidence="13">The sequence shown here is derived from an EMBL/GenBank/DDBJ whole genome shotgun (WGS) entry which is preliminary data.</text>
</comment>
<evidence type="ECO:0000259" key="12">
    <source>
        <dbReference type="Pfam" id="PF03199"/>
    </source>
</evidence>
<dbReference type="InterPro" id="IPR004887">
    <property type="entry name" value="GSH_synth_subst-bd"/>
</dbReference>
<dbReference type="PANTHER" id="PTHR11130:SF0">
    <property type="entry name" value="GLUTATHIONE SYNTHETASE"/>
    <property type="match status" value="1"/>
</dbReference>
<accession>G4TCZ3</accession>
<dbReference type="InParanoid" id="G4TCZ3"/>
<keyword evidence="7 9" id="KW-0067">ATP-binding</keyword>
<dbReference type="UniPathway" id="UPA00142">
    <property type="reaction ID" value="UER00210"/>
</dbReference>
<dbReference type="FunCoup" id="G4TCZ3">
    <property type="interactions" value="572"/>
</dbReference>
<feature type="domain" description="Glutathione synthase substrate-binding" evidence="12">
    <location>
        <begin position="238"/>
        <end position="353"/>
    </location>
</feature>
<sequence>MPLPPWPPSLSQAQLEELTLQATTYALANSLLFLPPHSESSKHPSPAPASADHAPFALFPTPFPRHLFEHAMKLQRIYNVLYTRIASDEDFLDSIFSADVGMGKVDNFVGTLWRIWKDVRTEGLIQPLQLGIFRSDYLLHDEGGGEMTIKQVEFNTIASAAGALSQATDGLHRYLLACTEYFHGSDILKASNLATNDTLVQVVKGLVVAHQAYLQFGAVGSSPVLGASSNGTKRVPRILFVVQPNERNIFDQKPLEYALLMHHGIHVVRRRLDQLASARISERDGRRLYVKDQDSCDRDGVDEDQDDGWEISVIYFRAGYTPTDYPTPAHFETRKLLERSRAIKCPPIALQLAGSKKIQAVLSDPGVVESFLLRAPKLCRNAREKQSGSVGDHVFTVRDVEELRASWMEMYSLDTPNAITRTLSQHMDMVLKPQREGGGNNVYKAHIPSFLEGLDEKEREAWIAMRLIRAPVGVRNWLVRSGRENTLANVVSELGTFGWALFTHTQTSLPSSIKLQEESGGYLLRTKGVESDEGGLATGFSVLDSALLVD</sequence>
<comment type="cofactor">
    <cofactor evidence="9 11">
        <name>Mg(2+)</name>
        <dbReference type="ChEBI" id="CHEBI:18420"/>
    </cofactor>
    <text evidence="9 11">Binds 1 Mg(2+) ion per subunit.</text>
</comment>
<dbReference type="STRING" id="1109443.G4TCZ3"/>
<feature type="binding site" evidence="10">
    <location>
        <position position="533"/>
    </location>
    <ligand>
        <name>ATP</name>
        <dbReference type="ChEBI" id="CHEBI:30616"/>
    </ligand>
</feature>
<comment type="catalytic activity">
    <reaction evidence="9">
        <text>gamma-L-glutamyl-L-cysteine + glycine + ATP = glutathione + ADP + phosphate + H(+)</text>
        <dbReference type="Rhea" id="RHEA:13557"/>
        <dbReference type="ChEBI" id="CHEBI:15378"/>
        <dbReference type="ChEBI" id="CHEBI:30616"/>
        <dbReference type="ChEBI" id="CHEBI:43474"/>
        <dbReference type="ChEBI" id="CHEBI:57305"/>
        <dbReference type="ChEBI" id="CHEBI:57925"/>
        <dbReference type="ChEBI" id="CHEBI:58173"/>
        <dbReference type="ChEBI" id="CHEBI:456216"/>
        <dbReference type="EC" id="6.3.2.3"/>
    </reaction>
</comment>
<evidence type="ECO:0000256" key="3">
    <source>
        <dbReference type="ARBA" id="ARBA00022598"/>
    </source>
</evidence>
<evidence type="ECO:0000256" key="9">
    <source>
        <dbReference type="PIRNR" id="PIRNR001558"/>
    </source>
</evidence>
<dbReference type="EC" id="6.3.2.3" evidence="9"/>
<dbReference type="SUPFAM" id="SSF56059">
    <property type="entry name" value="Glutathione synthetase ATP-binding domain-like"/>
    <property type="match status" value="1"/>
</dbReference>
<keyword evidence="8 9" id="KW-0460">Magnesium</keyword>
<dbReference type="Pfam" id="PF03199">
    <property type="entry name" value="GSH_synthase"/>
    <property type="match status" value="1"/>
</dbReference>
<dbReference type="OrthoDB" id="2020073at2759"/>
<dbReference type="EMBL" id="CAFZ01000049">
    <property type="protein sequence ID" value="CCA69186.1"/>
    <property type="molecule type" value="Genomic_DNA"/>
</dbReference>
<dbReference type="InterPro" id="IPR037013">
    <property type="entry name" value="GSH-S_sub-bd_sf"/>
</dbReference>
<dbReference type="Gene3D" id="3.30.1490.80">
    <property type="match status" value="1"/>
</dbReference>
<dbReference type="InterPro" id="IPR005615">
    <property type="entry name" value="Glutathione_synthase"/>
</dbReference>
<dbReference type="Proteomes" id="UP000007148">
    <property type="component" value="Unassembled WGS sequence"/>
</dbReference>
<comment type="pathway">
    <text evidence="1 9">Sulfur metabolism; glutathione biosynthesis; glutathione from L-cysteine and L-glutamate: step 2/2.</text>
</comment>
<keyword evidence="4 9" id="KW-0317">Glutathione biosynthesis</keyword>
<name>G4TCZ3_SERID</name>
<organism evidence="13 14">
    <name type="scientific">Serendipita indica (strain DSM 11827)</name>
    <name type="common">Root endophyte fungus</name>
    <name type="synonym">Piriformospora indica</name>
    <dbReference type="NCBI Taxonomy" id="1109443"/>
    <lineage>
        <taxon>Eukaryota</taxon>
        <taxon>Fungi</taxon>
        <taxon>Dikarya</taxon>
        <taxon>Basidiomycota</taxon>
        <taxon>Agaricomycotina</taxon>
        <taxon>Agaricomycetes</taxon>
        <taxon>Sebacinales</taxon>
        <taxon>Serendipitaceae</taxon>
        <taxon>Serendipita</taxon>
    </lineage>
</organism>
<dbReference type="OMA" id="FEAHKNM"/>
<dbReference type="PANTHER" id="PTHR11130">
    <property type="entry name" value="GLUTATHIONE SYNTHETASE"/>
    <property type="match status" value="1"/>
</dbReference>
<dbReference type="Pfam" id="PF03917">
    <property type="entry name" value="GSH_synth_ATP"/>
    <property type="match status" value="1"/>
</dbReference>
<dbReference type="Gene3D" id="1.10.1080.10">
    <property type="entry name" value="Glutathione Synthetase, Chain A, domain 3"/>
    <property type="match status" value="1"/>
</dbReference>
<evidence type="ECO:0000256" key="8">
    <source>
        <dbReference type="ARBA" id="ARBA00022842"/>
    </source>
</evidence>
<dbReference type="GO" id="GO:0000287">
    <property type="term" value="F:magnesium ion binding"/>
    <property type="evidence" value="ECO:0007669"/>
    <property type="project" value="UniProtKB-UniRule"/>
</dbReference>
<feature type="binding site" evidence="10">
    <location>
        <position position="527"/>
    </location>
    <ligand>
        <name>ATP</name>
        <dbReference type="ChEBI" id="CHEBI:30616"/>
    </ligand>
</feature>
<feature type="binding site" evidence="10">
    <location>
        <begin position="432"/>
        <end position="441"/>
    </location>
    <ligand>
        <name>ATP</name>
        <dbReference type="ChEBI" id="CHEBI:30616"/>
    </ligand>
</feature>
<dbReference type="eggNOG" id="KOG0021">
    <property type="taxonomic scope" value="Eukaryota"/>
</dbReference>
<gene>
    <name evidence="13" type="ORF">PIIN_03086</name>
</gene>
<keyword evidence="6 9" id="KW-0547">Nucleotide-binding</keyword>
<dbReference type="SUPFAM" id="SSF52440">
    <property type="entry name" value="PreATP-grasp domain"/>
    <property type="match status" value="1"/>
</dbReference>
<dbReference type="InterPro" id="IPR014049">
    <property type="entry name" value="Glutathione_synthase_N_euk"/>
</dbReference>
<evidence type="ECO:0000256" key="11">
    <source>
        <dbReference type="PIRSR" id="PIRSR001558-2"/>
    </source>
</evidence>
<dbReference type="Gene3D" id="3.30.470.20">
    <property type="entry name" value="ATP-grasp fold, B domain"/>
    <property type="match status" value="1"/>
</dbReference>
<dbReference type="GO" id="GO:0005829">
    <property type="term" value="C:cytosol"/>
    <property type="evidence" value="ECO:0007669"/>
    <property type="project" value="TreeGrafter"/>
</dbReference>
<feature type="binding site" evidence="10">
    <location>
        <position position="443"/>
    </location>
    <ligand>
        <name>ATP</name>
        <dbReference type="ChEBI" id="CHEBI:30616"/>
    </ligand>
</feature>
<evidence type="ECO:0000256" key="2">
    <source>
        <dbReference type="ARBA" id="ARBA00010385"/>
    </source>
</evidence>
<dbReference type="NCBIfam" id="TIGR01986">
    <property type="entry name" value="glut_syn_euk"/>
    <property type="match status" value="1"/>
</dbReference>
<dbReference type="GO" id="GO:0043295">
    <property type="term" value="F:glutathione binding"/>
    <property type="evidence" value="ECO:0007669"/>
    <property type="project" value="UniProtKB-UniRule"/>
</dbReference>
<dbReference type="Gene3D" id="3.40.50.1760">
    <property type="entry name" value="Glutathione synthase, substrate-binding domain superfamily, eukaryotic"/>
    <property type="match status" value="1"/>
</dbReference>
<dbReference type="AlphaFoldDB" id="G4TCZ3"/>
<keyword evidence="5 9" id="KW-0479">Metal-binding</keyword>
<proteinExistence type="inferred from homology"/>
<evidence type="ECO:0000256" key="4">
    <source>
        <dbReference type="ARBA" id="ARBA00022684"/>
    </source>
</evidence>
<dbReference type="InterPro" id="IPR016185">
    <property type="entry name" value="PreATP-grasp_dom_sf"/>
</dbReference>
<feature type="binding site" evidence="10">
    <location>
        <position position="525"/>
    </location>
    <ligand>
        <name>substrate</name>
    </ligand>
</feature>
<evidence type="ECO:0000313" key="14">
    <source>
        <dbReference type="Proteomes" id="UP000007148"/>
    </source>
</evidence>
<protein>
    <recommendedName>
        <fullName evidence="9">Glutathione synthetase</fullName>
        <shortName evidence="9">GSH-S</shortName>
        <ecNumber evidence="9">6.3.2.3</ecNumber>
    </recommendedName>
</protein>